<dbReference type="AlphaFoldDB" id="A0A0K9GRA7"/>
<protein>
    <submittedName>
        <fullName evidence="1">Uncharacterized protein</fullName>
    </submittedName>
</protein>
<reference evidence="2" key="1">
    <citation type="submission" date="2015-07" db="EMBL/GenBank/DDBJ databases">
        <title>Genome sequencing project for genomic taxonomy and phylogenomics of Bacillus-like bacteria.</title>
        <authorList>
            <person name="Liu B."/>
            <person name="Wang J."/>
            <person name="Zhu Y."/>
            <person name="Liu G."/>
            <person name="Chen Q."/>
            <person name="Chen Z."/>
            <person name="Lan J."/>
            <person name="Che J."/>
            <person name="Ge C."/>
            <person name="Shi H."/>
            <person name="Pan Z."/>
            <person name="Liu X."/>
        </authorList>
    </citation>
    <scope>NUCLEOTIDE SEQUENCE [LARGE SCALE GENOMIC DNA]</scope>
    <source>
        <strain evidence="2">FJAT-27997</strain>
    </source>
</reference>
<evidence type="ECO:0000313" key="2">
    <source>
        <dbReference type="Proteomes" id="UP000037146"/>
    </source>
</evidence>
<evidence type="ECO:0000313" key="1">
    <source>
        <dbReference type="EMBL" id="KMY49163.1"/>
    </source>
</evidence>
<comment type="caution">
    <text evidence="1">The sequence shown here is derived from an EMBL/GenBank/DDBJ whole genome shotgun (WGS) entry which is preliminary data.</text>
</comment>
<dbReference type="EMBL" id="LFZW01000001">
    <property type="protein sequence ID" value="KMY49163.1"/>
    <property type="molecule type" value="Genomic_DNA"/>
</dbReference>
<sequence length="65" mass="7295">MLNADHIDPISTARIILAEILNNNKIVAVDQLDDEFLEYGRHPGAGTSSHQTFTISRMDITLWSQ</sequence>
<dbReference type="OrthoDB" id="9815264at2"/>
<accession>A0A0K9GRA7</accession>
<organism evidence="1 2">
    <name type="scientific">Peribacillus loiseleuriae</name>
    <dbReference type="NCBI Taxonomy" id="1679170"/>
    <lineage>
        <taxon>Bacteria</taxon>
        <taxon>Bacillati</taxon>
        <taxon>Bacillota</taxon>
        <taxon>Bacilli</taxon>
        <taxon>Bacillales</taxon>
        <taxon>Bacillaceae</taxon>
        <taxon>Peribacillus</taxon>
    </lineage>
</organism>
<name>A0A0K9GRA7_9BACI</name>
<gene>
    <name evidence="1" type="ORF">AC625_06215</name>
</gene>
<dbReference type="PATRIC" id="fig|1679170.3.peg.1332"/>
<dbReference type="Proteomes" id="UP000037146">
    <property type="component" value="Unassembled WGS sequence"/>
</dbReference>
<keyword evidence="2" id="KW-1185">Reference proteome</keyword>
<proteinExistence type="predicted"/>